<dbReference type="EMBL" id="LAFY01000385">
    <property type="protein sequence ID" value="KJX98747.1"/>
    <property type="molecule type" value="Genomic_DNA"/>
</dbReference>
<accession>A0A0F4GNV6</accession>
<evidence type="ECO:0000256" key="3">
    <source>
        <dbReference type="SAM" id="SignalP"/>
    </source>
</evidence>
<name>A0A0F4GNV6_9PEZI</name>
<keyword evidence="3" id="KW-0732">Signal</keyword>
<dbReference type="Proteomes" id="UP000033647">
    <property type="component" value="Unassembled WGS sequence"/>
</dbReference>
<sequence>MIRHLRALLIFLSFLSISLAAKPTSFCKCTCFTNSTIIPLLGPNTPAPPTAPPPNPGLPLNLRADADDPPKTPTLHPKTCADCNKSFCLSYNLPICTDAKEEDVAATCFQRDSYKDQAVVYGFILATGGLLGWALLKPVWERWKAAKDGVGAASGGGRGGYAAVGGR</sequence>
<feature type="signal peptide" evidence="3">
    <location>
        <begin position="1"/>
        <end position="20"/>
    </location>
</feature>
<feature type="compositionally biased region" description="Pro residues" evidence="1">
    <location>
        <begin position="45"/>
        <end position="57"/>
    </location>
</feature>
<feature type="chain" id="PRO_5002468987" description="MFS transporter like protein" evidence="3">
    <location>
        <begin position="21"/>
        <end position="167"/>
    </location>
</feature>
<protein>
    <recommendedName>
        <fullName evidence="6">MFS transporter like protein</fullName>
    </recommendedName>
</protein>
<evidence type="ECO:0000256" key="1">
    <source>
        <dbReference type="SAM" id="MobiDB-lite"/>
    </source>
</evidence>
<organism evidence="4 5">
    <name type="scientific">Zymoseptoria brevis</name>
    <dbReference type="NCBI Taxonomy" id="1047168"/>
    <lineage>
        <taxon>Eukaryota</taxon>
        <taxon>Fungi</taxon>
        <taxon>Dikarya</taxon>
        <taxon>Ascomycota</taxon>
        <taxon>Pezizomycotina</taxon>
        <taxon>Dothideomycetes</taxon>
        <taxon>Dothideomycetidae</taxon>
        <taxon>Mycosphaerellales</taxon>
        <taxon>Mycosphaerellaceae</taxon>
        <taxon>Zymoseptoria</taxon>
    </lineage>
</organism>
<evidence type="ECO:0000256" key="2">
    <source>
        <dbReference type="SAM" id="Phobius"/>
    </source>
</evidence>
<evidence type="ECO:0000313" key="4">
    <source>
        <dbReference type="EMBL" id="KJX98747.1"/>
    </source>
</evidence>
<dbReference type="PANTHER" id="PTHR36854:SF1">
    <property type="entry name" value="TRANSMEMBRANE PROTEIN"/>
    <property type="match status" value="1"/>
</dbReference>
<gene>
    <name evidence="4" type="ORF">TI39_contig393g00002</name>
</gene>
<keyword evidence="2" id="KW-0472">Membrane</keyword>
<proteinExistence type="predicted"/>
<dbReference type="AlphaFoldDB" id="A0A0F4GNV6"/>
<keyword evidence="2" id="KW-0812">Transmembrane</keyword>
<keyword evidence="2" id="KW-1133">Transmembrane helix</keyword>
<reference evidence="4 5" key="1">
    <citation type="submission" date="2015-03" db="EMBL/GenBank/DDBJ databases">
        <title>RNA-seq based gene annotation and comparative genomics of four Zymoseptoria species reveal species-specific pathogenicity related genes and transposable element activity.</title>
        <authorList>
            <person name="Grandaubert J."/>
            <person name="Bhattacharyya A."/>
            <person name="Stukenbrock E.H."/>
        </authorList>
    </citation>
    <scope>NUCLEOTIDE SEQUENCE [LARGE SCALE GENOMIC DNA]</scope>
    <source>
        <strain evidence="4 5">Zb18110</strain>
    </source>
</reference>
<dbReference type="PANTHER" id="PTHR36854">
    <property type="entry name" value="CHROMOSOME 9, WHOLE GENOME SHOTGUN SEQUENCE"/>
    <property type="match status" value="1"/>
</dbReference>
<keyword evidence="5" id="KW-1185">Reference proteome</keyword>
<evidence type="ECO:0008006" key="6">
    <source>
        <dbReference type="Google" id="ProtNLM"/>
    </source>
</evidence>
<evidence type="ECO:0000313" key="5">
    <source>
        <dbReference type="Proteomes" id="UP000033647"/>
    </source>
</evidence>
<comment type="caution">
    <text evidence="4">The sequence shown here is derived from an EMBL/GenBank/DDBJ whole genome shotgun (WGS) entry which is preliminary data.</text>
</comment>
<dbReference type="OrthoDB" id="2142503at2759"/>
<feature type="region of interest" description="Disordered" evidence="1">
    <location>
        <begin position="43"/>
        <end position="73"/>
    </location>
</feature>
<feature type="transmembrane region" description="Helical" evidence="2">
    <location>
        <begin position="118"/>
        <end position="136"/>
    </location>
</feature>